<dbReference type="RefSeq" id="WP_086596212.1">
    <property type="nucleotide sequence ID" value="NZ_MTSE01000016.1"/>
</dbReference>
<proteinExistence type="predicted"/>
<sequence length="139" mass="15460">MALHHIIYQSTAIRPMYDAELQGLLTQAQSFNGAHDITGVLLYHNNQFVQVLEGEEAVIAPLYERIRADLRHTSVVKLADSALTTRNFGEWSMAFRPVDDQAFRTLTGFAHPEDLAQAATDASNAPLLNQIVHLTFQNG</sequence>
<dbReference type="Gene3D" id="3.30.70.100">
    <property type="match status" value="1"/>
</dbReference>
<keyword evidence="3" id="KW-1185">Reference proteome</keyword>
<dbReference type="GO" id="GO:0009882">
    <property type="term" value="F:blue light photoreceptor activity"/>
    <property type="evidence" value="ECO:0007669"/>
    <property type="project" value="InterPro"/>
</dbReference>
<dbReference type="Proteomes" id="UP000194873">
    <property type="component" value="Unassembled WGS sequence"/>
</dbReference>
<dbReference type="AlphaFoldDB" id="A0A243WAJ5"/>
<gene>
    <name evidence="2" type="ORF">BXP70_21670</name>
</gene>
<dbReference type="Pfam" id="PF04940">
    <property type="entry name" value="BLUF"/>
    <property type="match status" value="1"/>
</dbReference>
<protein>
    <recommendedName>
        <fullName evidence="1">BLUF domain-containing protein</fullName>
    </recommendedName>
</protein>
<dbReference type="GO" id="GO:0071949">
    <property type="term" value="F:FAD binding"/>
    <property type="evidence" value="ECO:0007669"/>
    <property type="project" value="InterPro"/>
</dbReference>
<evidence type="ECO:0000259" key="1">
    <source>
        <dbReference type="PROSITE" id="PS50925"/>
    </source>
</evidence>
<dbReference type="PROSITE" id="PS50925">
    <property type="entry name" value="BLUF"/>
    <property type="match status" value="1"/>
</dbReference>
<evidence type="ECO:0000313" key="3">
    <source>
        <dbReference type="Proteomes" id="UP000194873"/>
    </source>
</evidence>
<dbReference type="InterPro" id="IPR007024">
    <property type="entry name" value="BLUF_domain"/>
</dbReference>
<feature type="domain" description="BLUF" evidence="1">
    <location>
        <begin position="3"/>
        <end position="94"/>
    </location>
</feature>
<evidence type="ECO:0000313" key="2">
    <source>
        <dbReference type="EMBL" id="OUJ71369.1"/>
    </source>
</evidence>
<dbReference type="SMART" id="SM01034">
    <property type="entry name" value="BLUF"/>
    <property type="match status" value="1"/>
</dbReference>
<reference evidence="2 3" key="1">
    <citation type="submission" date="2017-01" db="EMBL/GenBank/DDBJ databases">
        <title>A new Hymenobacter.</title>
        <authorList>
            <person name="Liang Y."/>
            <person name="Feng F."/>
        </authorList>
    </citation>
    <scope>NUCLEOTIDE SEQUENCE [LARGE SCALE GENOMIC DNA]</scope>
    <source>
        <strain evidence="2">MIMBbqt21</strain>
    </source>
</reference>
<dbReference type="InterPro" id="IPR036046">
    <property type="entry name" value="Acylphosphatase-like_dom_sf"/>
</dbReference>
<accession>A0A243WAJ5</accession>
<organism evidence="2 3">
    <name type="scientific">Hymenobacter crusticola</name>
    <dbReference type="NCBI Taxonomy" id="1770526"/>
    <lineage>
        <taxon>Bacteria</taxon>
        <taxon>Pseudomonadati</taxon>
        <taxon>Bacteroidota</taxon>
        <taxon>Cytophagia</taxon>
        <taxon>Cytophagales</taxon>
        <taxon>Hymenobacteraceae</taxon>
        <taxon>Hymenobacter</taxon>
    </lineage>
</organism>
<dbReference type="SUPFAM" id="SSF54975">
    <property type="entry name" value="Acylphosphatase/BLUF domain-like"/>
    <property type="match status" value="1"/>
</dbReference>
<name>A0A243WAJ5_9BACT</name>
<dbReference type="EMBL" id="MTSE01000016">
    <property type="protein sequence ID" value="OUJ71369.1"/>
    <property type="molecule type" value="Genomic_DNA"/>
</dbReference>
<dbReference type="OrthoDB" id="1122028at2"/>
<comment type="caution">
    <text evidence="2">The sequence shown here is derived from an EMBL/GenBank/DDBJ whole genome shotgun (WGS) entry which is preliminary data.</text>
</comment>